<comment type="caution">
    <text evidence="1">The sequence shown here is derived from an EMBL/GenBank/DDBJ whole genome shotgun (WGS) entry which is preliminary data.</text>
</comment>
<dbReference type="Proteomes" id="UP000824533">
    <property type="component" value="Linkage Group LG01"/>
</dbReference>
<sequence>MVVKRHKLVVHDNHHFIQLLNYIQHINEDPNYLPSSSELIKISQDIINCLAQTHDNEEQMWTLLHSVQEYVLRIVNTVNDSIRDDVVSAILHKFYSVISDPQTEAGPATSVVLVALAGSGEEAMLSAARWWVQQNENGPASAGLKAALSCLYRWMCEWRHTLTLGDWVMSFIKALEETEKYDLLIEISLDHIVQLFLALNDPEVLRENVADVIFRVLESLRESPEAFDRISPHINIVLTNLAADSGQWSRQLLQTLVDILTTMVDETYGSLKDERERENFKNKYSAAKSCLERQMPSRTRQSAALRPWRPRGAAPSNMNVSRKKVGLLNLGNTCFINSVLQALLTTRLFSNHVMLRMSKAPYWSRLGILFAKMLYSVISNLNPNEFISAVNTPLFPLGNQHDSSEFLGFFLMLLQSYEHCSDRNFDYSKPAVINNDAIYPSTSESTASVSHVQSDSASSSHRPPSPRPSSSTGGSGPNLRKRPSLEASPVTRKRARKQSFIDEMFGGELLTHIQCTVCRSLSLSRDVFRELQLAYPDKRDAGRHTIQHLLDYYCAKETMSDDNKYFCNYCGTLCDAEKSVLIETPPKYLILVLKTFKFHTKVQMQTKLMLSTLHNPTVTLPTVRSSGVHSVYKIYALVIHDGTTLDSGHYYTVANDNDQWYVFNDEEVSAIGDSYLRNMGRSCTPYILFYKRTDVDDGVVPSLEELPPLLHNSVKAHNKTFVEAAPPCRTRP</sequence>
<evidence type="ECO:0000313" key="1">
    <source>
        <dbReference type="EMBL" id="KAJ0183776.1"/>
    </source>
</evidence>
<organism evidence="1 2">
    <name type="scientific">Dendrolimus kikuchii</name>
    <dbReference type="NCBI Taxonomy" id="765133"/>
    <lineage>
        <taxon>Eukaryota</taxon>
        <taxon>Metazoa</taxon>
        <taxon>Ecdysozoa</taxon>
        <taxon>Arthropoda</taxon>
        <taxon>Hexapoda</taxon>
        <taxon>Insecta</taxon>
        <taxon>Pterygota</taxon>
        <taxon>Neoptera</taxon>
        <taxon>Endopterygota</taxon>
        <taxon>Lepidoptera</taxon>
        <taxon>Glossata</taxon>
        <taxon>Ditrysia</taxon>
        <taxon>Bombycoidea</taxon>
        <taxon>Lasiocampidae</taxon>
        <taxon>Dendrolimus</taxon>
    </lineage>
</organism>
<reference evidence="1 2" key="1">
    <citation type="journal article" date="2021" name="Front. Genet.">
        <title>Chromosome-Level Genome Assembly Reveals Significant Gene Expansion in the Toll and IMD Signaling Pathways of Dendrolimus kikuchii.</title>
        <authorList>
            <person name="Zhou J."/>
            <person name="Wu P."/>
            <person name="Xiong Z."/>
            <person name="Liu N."/>
            <person name="Zhao N."/>
            <person name="Ji M."/>
            <person name="Qiu Y."/>
            <person name="Yang B."/>
        </authorList>
    </citation>
    <scope>NUCLEOTIDE SEQUENCE [LARGE SCALE GENOMIC DNA]</scope>
    <source>
        <strain evidence="1">Ann1</strain>
    </source>
</reference>
<protein>
    <submittedName>
        <fullName evidence="1">Uncharacterized protein</fullName>
    </submittedName>
</protein>
<dbReference type="EMBL" id="CM034387">
    <property type="protein sequence ID" value="KAJ0183776.1"/>
    <property type="molecule type" value="Genomic_DNA"/>
</dbReference>
<name>A0ACC1DIQ0_9NEOP</name>
<gene>
    <name evidence="1" type="ORF">K1T71_000199</name>
</gene>
<keyword evidence="2" id="KW-1185">Reference proteome</keyword>
<proteinExistence type="predicted"/>
<accession>A0ACC1DIQ0</accession>
<evidence type="ECO:0000313" key="2">
    <source>
        <dbReference type="Proteomes" id="UP000824533"/>
    </source>
</evidence>